<dbReference type="GO" id="GO:0046983">
    <property type="term" value="F:protein dimerization activity"/>
    <property type="evidence" value="ECO:0007669"/>
    <property type="project" value="InterPro"/>
</dbReference>
<dbReference type="InterPro" id="IPR036638">
    <property type="entry name" value="HLH_DNA-bd_sf"/>
</dbReference>
<gene>
    <name evidence="10" type="ORF">Z043_108093</name>
</gene>
<sequence>MDMSLPLPSSCAREQWNYLSSESELDSISSPETISPSSCMDFNFSSSCHPAISVTTSCSTHSETAETPGASSQHNQGAAPPAGKVTKPRLKNPSKRRQSASEKEKLRMRDLTKALHHLRTYLPPSVAPVGQTLTKIETLRLTIRYISHLSEQLGLSEEILSQRTKSAQSQGCCPHSSAPAYQGGVQEWRPHAQQQPDPFTPRCSPQLPKLDHCMYATVLRSPVQNDLFSTGSDSILQLPCSTVPSQPSQVQHRASQCRINGSAAQTLSVSPALRRSAAAMDCLLPQLLHREDERLPFDCEALLEEVCTSLEAGYRSVCSSLSPASSSDSDCFSPLGLRRGAGQDADYPAAEQCALQEKIPLLTVKENRRSRSKYPGKKRQSASEREKLRMRDLTKALHHLRTYLPPWVAPAGQTLTKIETLRLTIRYISHLSEQLGLGEEILSMRTPDGFSLSLTAPRDTTQNLYRASPRAVEERGAACLSFCPHLPSENFSGQSMSHQNPSGTLYPAVSQNCCVPKLQNTSYGYF</sequence>
<dbReference type="GO" id="GO:0007219">
    <property type="term" value="P:Notch signaling pathway"/>
    <property type="evidence" value="ECO:0007669"/>
    <property type="project" value="UniProtKB-KW"/>
</dbReference>
<accession>A0A0P7VHC0</accession>
<evidence type="ECO:0000259" key="9">
    <source>
        <dbReference type="PROSITE" id="PS50888"/>
    </source>
</evidence>
<dbReference type="InterPro" id="IPR040259">
    <property type="entry name" value="Mesogenin/MesP"/>
</dbReference>
<keyword evidence="2" id="KW-0217">Developmental protein</keyword>
<dbReference type="GO" id="GO:0032525">
    <property type="term" value="P:somite rostral/caudal axis specification"/>
    <property type="evidence" value="ECO:0007669"/>
    <property type="project" value="TreeGrafter"/>
</dbReference>
<dbReference type="GO" id="GO:0000981">
    <property type="term" value="F:DNA-binding transcription factor activity, RNA polymerase II-specific"/>
    <property type="evidence" value="ECO:0007669"/>
    <property type="project" value="TreeGrafter"/>
</dbReference>
<dbReference type="STRING" id="113540.ENSSFOP00015029969"/>
<comment type="subcellular location">
    <subcellularLocation>
        <location evidence="1">Nucleus</location>
    </subcellularLocation>
</comment>
<dbReference type="Proteomes" id="UP000034805">
    <property type="component" value="Unassembled WGS sequence"/>
</dbReference>
<evidence type="ECO:0000256" key="2">
    <source>
        <dbReference type="ARBA" id="ARBA00022473"/>
    </source>
</evidence>
<name>A0A0P7VHC0_SCLFO</name>
<evidence type="ECO:0000256" key="1">
    <source>
        <dbReference type="ARBA" id="ARBA00004123"/>
    </source>
</evidence>
<keyword evidence="7" id="KW-0539">Nucleus</keyword>
<keyword evidence="5" id="KW-0238">DNA-binding</keyword>
<feature type="compositionally biased region" description="Basic residues" evidence="8">
    <location>
        <begin position="368"/>
        <end position="380"/>
    </location>
</feature>
<evidence type="ECO:0000256" key="6">
    <source>
        <dbReference type="ARBA" id="ARBA00023163"/>
    </source>
</evidence>
<dbReference type="SUPFAM" id="SSF47459">
    <property type="entry name" value="HLH, helix-loop-helix DNA-binding domain"/>
    <property type="match status" value="2"/>
</dbReference>
<dbReference type="Pfam" id="PF00010">
    <property type="entry name" value="HLH"/>
    <property type="match status" value="2"/>
</dbReference>
<evidence type="ECO:0000313" key="11">
    <source>
        <dbReference type="Proteomes" id="UP000034805"/>
    </source>
</evidence>
<evidence type="ECO:0000256" key="7">
    <source>
        <dbReference type="ARBA" id="ARBA00023242"/>
    </source>
</evidence>
<dbReference type="EMBL" id="JARO02002353">
    <property type="protein sequence ID" value="KPP72870.1"/>
    <property type="molecule type" value="Genomic_DNA"/>
</dbReference>
<dbReference type="GO" id="GO:0000978">
    <property type="term" value="F:RNA polymerase II cis-regulatory region sequence-specific DNA binding"/>
    <property type="evidence" value="ECO:0007669"/>
    <property type="project" value="TreeGrafter"/>
</dbReference>
<dbReference type="PANTHER" id="PTHR20937:SF6">
    <property type="entry name" value="MESODERM POSTERIOR PROTEIN 1"/>
    <property type="match status" value="1"/>
</dbReference>
<keyword evidence="3" id="KW-0914">Notch signaling pathway</keyword>
<organism evidence="10 11">
    <name type="scientific">Scleropages formosus</name>
    <name type="common">Asian bonytongue</name>
    <name type="synonym">Osteoglossum formosum</name>
    <dbReference type="NCBI Taxonomy" id="113540"/>
    <lineage>
        <taxon>Eukaryota</taxon>
        <taxon>Metazoa</taxon>
        <taxon>Chordata</taxon>
        <taxon>Craniata</taxon>
        <taxon>Vertebrata</taxon>
        <taxon>Euteleostomi</taxon>
        <taxon>Actinopterygii</taxon>
        <taxon>Neopterygii</taxon>
        <taxon>Teleostei</taxon>
        <taxon>Osteoglossocephala</taxon>
        <taxon>Osteoglossomorpha</taxon>
        <taxon>Osteoglossiformes</taxon>
        <taxon>Osteoglossidae</taxon>
        <taxon>Scleropages</taxon>
    </lineage>
</organism>
<dbReference type="CDD" id="cd18938">
    <property type="entry name" value="bHLH_TS_Mesp"/>
    <property type="match status" value="2"/>
</dbReference>
<dbReference type="AlphaFoldDB" id="A0A0P7VHC0"/>
<keyword evidence="4" id="KW-0805">Transcription regulation</keyword>
<evidence type="ECO:0000256" key="3">
    <source>
        <dbReference type="ARBA" id="ARBA00022976"/>
    </source>
</evidence>
<dbReference type="PROSITE" id="PS50888">
    <property type="entry name" value="BHLH"/>
    <property type="match status" value="2"/>
</dbReference>
<feature type="domain" description="BHLH" evidence="9">
    <location>
        <begin position="377"/>
        <end position="431"/>
    </location>
</feature>
<dbReference type="InterPro" id="IPR011598">
    <property type="entry name" value="bHLH_dom"/>
</dbReference>
<dbReference type="SMART" id="SM00353">
    <property type="entry name" value="HLH"/>
    <property type="match status" value="2"/>
</dbReference>
<feature type="region of interest" description="Disordered" evidence="8">
    <location>
        <begin position="59"/>
        <end position="106"/>
    </location>
</feature>
<dbReference type="Gene3D" id="4.10.280.10">
    <property type="entry name" value="Helix-loop-helix DNA-binding domain"/>
    <property type="match status" value="2"/>
</dbReference>
<feature type="domain" description="BHLH" evidence="9">
    <location>
        <begin position="95"/>
        <end position="149"/>
    </location>
</feature>
<dbReference type="GO" id="GO:0005634">
    <property type="term" value="C:nucleus"/>
    <property type="evidence" value="ECO:0007669"/>
    <property type="project" value="UniProtKB-SubCell"/>
</dbReference>
<dbReference type="FunFam" id="4.10.280.10:FF:000047">
    <property type="entry name" value="mesoderm posterior protein 1"/>
    <property type="match status" value="2"/>
</dbReference>
<dbReference type="PANTHER" id="PTHR20937">
    <property type="entry name" value="IP14615P"/>
    <property type="match status" value="1"/>
</dbReference>
<feature type="region of interest" description="Disordered" evidence="8">
    <location>
        <begin position="366"/>
        <end position="386"/>
    </location>
</feature>
<evidence type="ECO:0000256" key="8">
    <source>
        <dbReference type="SAM" id="MobiDB-lite"/>
    </source>
</evidence>
<protein>
    <recommendedName>
        <fullName evidence="9">BHLH domain-containing protein</fullName>
    </recommendedName>
</protein>
<keyword evidence="6" id="KW-0804">Transcription</keyword>
<dbReference type="GO" id="GO:0001707">
    <property type="term" value="P:mesoderm formation"/>
    <property type="evidence" value="ECO:0007669"/>
    <property type="project" value="TreeGrafter"/>
</dbReference>
<comment type="caution">
    <text evidence="10">The sequence shown here is derived from an EMBL/GenBank/DDBJ whole genome shotgun (WGS) entry which is preliminary data.</text>
</comment>
<dbReference type="GO" id="GO:0003007">
    <property type="term" value="P:heart morphogenesis"/>
    <property type="evidence" value="ECO:0007669"/>
    <property type="project" value="TreeGrafter"/>
</dbReference>
<evidence type="ECO:0000256" key="4">
    <source>
        <dbReference type="ARBA" id="ARBA00023015"/>
    </source>
</evidence>
<reference evidence="10 11" key="1">
    <citation type="submission" date="2015-08" db="EMBL/GenBank/DDBJ databases">
        <title>The genome of the Asian arowana (Scleropages formosus).</title>
        <authorList>
            <person name="Tan M.H."/>
            <person name="Gan H.M."/>
            <person name="Croft L.J."/>
            <person name="Austin C.M."/>
        </authorList>
    </citation>
    <scope>NUCLEOTIDE SEQUENCE [LARGE SCALE GENOMIC DNA]</scope>
    <source>
        <strain evidence="10">Aro1</strain>
    </source>
</reference>
<evidence type="ECO:0000256" key="5">
    <source>
        <dbReference type="ARBA" id="ARBA00023125"/>
    </source>
</evidence>
<evidence type="ECO:0000313" key="10">
    <source>
        <dbReference type="EMBL" id="KPP72870.1"/>
    </source>
</evidence>
<feature type="compositionally biased region" description="Basic residues" evidence="8">
    <location>
        <begin position="86"/>
        <end position="98"/>
    </location>
</feature>
<proteinExistence type="predicted"/>